<keyword evidence="4 7" id="KW-0547">Nucleotide-binding</keyword>
<dbReference type="PANTHER" id="PTHR43289:SF6">
    <property type="entry name" value="SERINE_THREONINE-PROTEIN KINASE NEKL-3"/>
    <property type="match status" value="1"/>
</dbReference>
<gene>
    <name evidence="11" type="primary">pknB_17</name>
    <name evidence="11" type="ORF">Mal15_23660</name>
</gene>
<dbReference type="PROSITE" id="PS00107">
    <property type="entry name" value="PROTEIN_KINASE_ATP"/>
    <property type="match status" value="1"/>
</dbReference>
<dbReference type="Gene3D" id="1.10.510.10">
    <property type="entry name" value="Transferase(Phosphotransferase) domain 1"/>
    <property type="match status" value="1"/>
</dbReference>
<evidence type="ECO:0000256" key="9">
    <source>
        <dbReference type="SAM" id="Phobius"/>
    </source>
</evidence>
<evidence type="ECO:0000256" key="6">
    <source>
        <dbReference type="ARBA" id="ARBA00022840"/>
    </source>
</evidence>
<dbReference type="InterPro" id="IPR011009">
    <property type="entry name" value="Kinase-like_dom_sf"/>
</dbReference>
<name>A0A5B9MFD2_9BACT</name>
<evidence type="ECO:0000313" key="11">
    <source>
        <dbReference type="EMBL" id="QEF98314.1"/>
    </source>
</evidence>
<dbReference type="CDD" id="cd14014">
    <property type="entry name" value="STKc_PknB_like"/>
    <property type="match status" value="1"/>
</dbReference>
<dbReference type="AlphaFoldDB" id="A0A5B9MFD2"/>
<evidence type="ECO:0000256" key="2">
    <source>
        <dbReference type="ARBA" id="ARBA00022527"/>
    </source>
</evidence>
<dbReference type="SUPFAM" id="SSF56112">
    <property type="entry name" value="Protein kinase-like (PK-like)"/>
    <property type="match status" value="1"/>
</dbReference>
<evidence type="ECO:0000256" key="5">
    <source>
        <dbReference type="ARBA" id="ARBA00022777"/>
    </source>
</evidence>
<dbReference type="SMART" id="SM00220">
    <property type="entry name" value="S_TKc"/>
    <property type="match status" value="1"/>
</dbReference>
<evidence type="ECO:0000256" key="1">
    <source>
        <dbReference type="ARBA" id="ARBA00012513"/>
    </source>
</evidence>
<organism evidence="11 12">
    <name type="scientific">Stieleria maiorica</name>
    <dbReference type="NCBI Taxonomy" id="2795974"/>
    <lineage>
        <taxon>Bacteria</taxon>
        <taxon>Pseudomonadati</taxon>
        <taxon>Planctomycetota</taxon>
        <taxon>Planctomycetia</taxon>
        <taxon>Pirellulales</taxon>
        <taxon>Pirellulaceae</taxon>
        <taxon>Stieleria</taxon>
    </lineage>
</organism>
<dbReference type="Pfam" id="PF00069">
    <property type="entry name" value="Pkinase"/>
    <property type="match status" value="1"/>
</dbReference>
<dbReference type="Proteomes" id="UP000321353">
    <property type="component" value="Chromosome"/>
</dbReference>
<keyword evidence="5 11" id="KW-0418">Kinase</keyword>
<evidence type="ECO:0000313" key="12">
    <source>
        <dbReference type="Proteomes" id="UP000321353"/>
    </source>
</evidence>
<protein>
    <recommendedName>
        <fullName evidence="1">non-specific serine/threonine protein kinase</fullName>
        <ecNumber evidence="1">2.7.11.1</ecNumber>
    </recommendedName>
</protein>
<dbReference type="GO" id="GO:0004674">
    <property type="term" value="F:protein serine/threonine kinase activity"/>
    <property type="evidence" value="ECO:0007669"/>
    <property type="project" value="UniProtKB-KW"/>
</dbReference>
<evidence type="ECO:0000259" key="10">
    <source>
        <dbReference type="PROSITE" id="PS50011"/>
    </source>
</evidence>
<dbReference type="InterPro" id="IPR008271">
    <property type="entry name" value="Ser/Thr_kinase_AS"/>
</dbReference>
<keyword evidence="9" id="KW-0472">Membrane</keyword>
<dbReference type="GO" id="GO:0005524">
    <property type="term" value="F:ATP binding"/>
    <property type="evidence" value="ECO:0007669"/>
    <property type="project" value="UniProtKB-UniRule"/>
</dbReference>
<keyword evidence="3 11" id="KW-0808">Transferase</keyword>
<evidence type="ECO:0000256" key="8">
    <source>
        <dbReference type="SAM" id="MobiDB-lite"/>
    </source>
</evidence>
<feature type="region of interest" description="Disordered" evidence="8">
    <location>
        <begin position="505"/>
        <end position="557"/>
    </location>
</feature>
<dbReference type="KEGG" id="smam:Mal15_23660"/>
<dbReference type="PANTHER" id="PTHR43289">
    <property type="entry name" value="MITOGEN-ACTIVATED PROTEIN KINASE KINASE KINASE 20-RELATED"/>
    <property type="match status" value="1"/>
</dbReference>
<dbReference type="Gene3D" id="3.30.200.20">
    <property type="entry name" value="Phosphorylase Kinase, domain 1"/>
    <property type="match status" value="1"/>
</dbReference>
<dbReference type="FunFam" id="1.10.510.10:FF:000021">
    <property type="entry name" value="Serine/threonine protein kinase"/>
    <property type="match status" value="1"/>
</dbReference>
<feature type="compositionally biased region" description="Basic and acidic residues" evidence="8">
    <location>
        <begin position="520"/>
        <end position="551"/>
    </location>
</feature>
<feature type="binding site" evidence="7">
    <location>
        <position position="132"/>
    </location>
    <ligand>
        <name>ATP</name>
        <dbReference type="ChEBI" id="CHEBI:30616"/>
    </ligand>
</feature>
<dbReference type="PROSITE" id="PS00108">
    <property type="entry name" value="PROTEIN_KINASE_ST"/>
    <property type="match status" value="1"/>
</dbReference>
<dbReference type="EC" id="2.7.11.1" evidence="1"/>
<keyword evidence="9" id="KW-1133">Transmembrane helix</keyword>
<dbReference type="PROSITE" id="PS50011">
    <property type="entry name" value="PROTEIN_KINASE_DOM"/>
    <property type="match status" value="1"/>
</dbReference>
<dbReference type="InterPro" id="IPR000719">
    <property type="entry name" value="Prot_kinase_dom"/>
</dbReference>
<reference evidence="11 12" key="1">
    <citation type="submission" date="2019-02" db="EMBL/GenBank/DDBJ databases">
        <title>Planctomycetal bacteria perform biofilm scaping via a novel small molecule.</title>
        <authorList>
            <person name="Jeske O."/>
            <person name="Boedeker C."/>
            <person name="Wiegand S."/>
            <person name="Breitling P."/>
            <person name="Kallscheuer N."/>
            <person name="Jogler M."/>
            <person name="Rohde M."/>
            <person name="Petersen J."/>
            <person name="Medema M.H."/>
            <person name="Surup F."/>
            <person name="Jogler C."/>
        </authorList>
    </citation>
    <scope>NUCLEOTIDE SEQUENCE [LARGE SCALE GENOMIC DNA]</scope>
    <source>
        <strain evidence="11 12">Mal15</strain>
    </source>
</reference>
<evidence type="ECO:0000256" key="4">
    <source>
        <dbReference type="ARBA" id="ARBA00022741"/>
    </source>
</evidence>
<evidence type="ECO:0000256" key="3">
    <source>
        <dbReference type="ARBA" id="ARBA00022679"/>
    </source>
</evidence>
<feature type="transmembrane region" description="Helical" evidence="9">
    <location>
        <begin position="398"/>
        <end position="420"/>
    </location>
</feature>
<feature type="domain" description="Protein kinase" evidence="10">
    <location>
        <begin position="103"/>
        <end position="367"/>
    </location>
</feature>
<proteinExistence type="predicted"/>
<keyword evidence="2" id="KW-0723">Serine/threonine-protein kinase</keyword>
<dbReference type="EMBL" id="CP036264">
    <property type="protein sequence ID" value="QEF98314.1"/>
    <property type="molecule type" value="Genomic_DNA"/>
</dbReference>
<keyword evidence="6 7" id="KW-0067">ATP-binding</keyword>
<keyword evidence="9" id="KW-0812">Transmembrane</keyword>
<keyword evidence="12" id="KW-1185">Reference proteome</keyword>
<sequence length="758" mass="83989">MIAHMHYDRETLNDFLHDRLDSDTDEITAHIESCENCQSMVEEMVETQLTWGDAGELLRTPAAEFTVESTSRSGATEQIERSGATRFLKPSNHPDSIGRFARFEIQRVLGRGGMGIVMLALDTSLGRLCAVKVLAPELATSAAARRRFSREAKSAAAVVHPHVVPIQTVDEYDGLPYLVMPVVEGPSLQQRVDQDGPLSLIGTVRIAAQIADGLSAAHEQGLVHRDIKPANILLENGVERVQITDFGLARAVDDASMTRSGVIAGTPQYMSPEQAHGDSIDHRSDLFSLGSVMYFMLTGRSPFRAETTMGVLNRIVNDVPRSLRDINADVPEWLDSIVMRLLSKHPDQRYRCSSEVAQLLKGWQSYLLAPNRPQASEDAPAIPLPERVPAGRRKTGGALPWILAAGLFAVLVWAATIIIFQSDQGTLQIESFADTNVPIVVRQGDQVVKELTVTQDGASIEVKSGAYVIEIAGAADGFEIKNDSVVIKRGATRVAKIVETKSGAADTTPDTVAQVPQRSESQRSESQRSELQRSELQRSESQRTELQRTEPPKLSPFTRMEFNENQILVTYQSQQYELLQIDHFAIDDLVNKAQAQFGKIWKKRLSEDLVQVFWSQGHFPGESVKLKLKRPDSGEVVSVIAKMTEANRQTLYRDNEHNQPESRRVEDFLQGVLSTKTSVQADDVPLEKFLSELSEKHHVPILLDRRNLKQAGVPIDASVKIDIQNVSLRSVLKMALAKVGCRYEVEHEIIRVVAATKP</sequence>
<accession>A0A5B9MFD2</accession>
<evidence type="ECO:0000256" key="7">
    <source>
        <dbReference type="PROSITE-ProRule" id="PRU10141"/>
    </source>
</evidence>
<dbReference type="InterPro" id="IPR017441">
    <property type="entry name" value="Protein_kinase_ATP_BS"/>
</dbReference>